<dbReference type="Proteomes" id="UP000027602">
    <property type="component" value="Chromosome"/>
</dbReference>
<dbReference type="SUPFAM" id="SSF51445">
    <property type="entry name" value="(Trans)glycosidases"/>
    <property type="match status" value="1"/>
</dbReference>
<name>A0A068LQV2_BACMM</name>
<dbReference type="AlphaFoldDB" id="A0A068LQV2"/>
<dbReference type="InterPro" id="IPR045857">
    <property type="entry name" value="O16G_dom_2"/>
</dbReference>
<dbReference type="InterPro" id="IPR004185">
    <property type="entry name" value="Glyco_hydro_13_lg-like_dom"/>
</dbReference>
<dbReference type="Gene3D" id="3.90.400.10">
    <property type="entry name" value="Oligo-1,6-glucosidase, Domain 2"/>
    <property type="match status" value="1"/>
</dbReference>
<dbReference type="GO" id="GO:0043897">
    <property type="term" value="F:glucan 1,4-alpha-maltohydrolase activity"/>
    <property type="evidence" value="ECO:0007669"/>
    <property type="project" value="UniProtKB-EC"/>
</dbReference>
<dbReference type="Pfam" id="PF16657">
    <property type="entry name" value="Malt_amylase_C"/>
    <property type="match status" value="1"/>
</dbReference>
<reference evidence="5 6" key="1">
    <citation type="journal article" date="2015" name="BMC Genomics">
        <title>Transcriptome analysis of thermophilic methylotrophic Bacillus methanolicus MGA3 using RNA-sequencing provides detailed insights into its previously uncharted transcriptional landscape.</title>
        <authorList>
            <person name="Irla M."/>
            <person name="Neshat A."/>
            <person name="Brautaset T."/>
            <person name="Ruckert C."/>
            <person name="Kalinowski J."/>
            <person name="Wendisch V.F."/>
        </authorList>
    </citation>
    <scope>NUCLEOTIDE SEQUENCE [LARGE SCALE GENOMIC DNA]</scope>
    <source>
        <strain evidence="6">MGA3 / ATCC 53907</strain>
    </source>
</reference>
<dbReference type="CDD" id="cd11338">
    <property type="entry name" value="AmyAc_CMD"/>
    <property type="match status" value="1"/>
</dbReference>
<sequence>MIEYSSVFHRPTDNFAYPFGEVSLHIRIKTKKNNILKAELLYGDQYEWKNTSWIYFKQELQKIGSDFLFDYWQIEIIPPYQRLRYGFILHSGNEQTTYTEKGFFQEPPQDPSFYFCFPYLHRSEIFRAPEWVKNTVWYQIFPERFANGDESINPPNTLRWGSKPPAPDNFFGGDFQGVMDHLDYLRELGISGIYFTPIFKAYSNHKYDTINYFEIDPQFGSKEVFKQLVEKCHENGIKVMLDAVFNHSGYFFEPFQDVLRNGENSRYRHWFHINEFPLKGGKLPNYSTFAFVESMPKLNTQNPEVKEYLLEVGKYWVREFDIDGWRLDVANEIDHQFWRDFRSEVKKIKPDLYILGEVWHDAMPWLRGDQFDAVMNYPFLTNVINFFAKETISSKEFTEKMTSVLFQYPATVNEAIFNLIGSHDTPRIMTECGENVDKVKLIFTFLLTFIGTPCIYYGDEIGLTGDMDPGCRKCMPWEEENQNKDLFRHIQRLIKLRAKEKLLSNEGHIEFLTPAENSSCVSFIKSNGKENVFVVLNSSGKEAKFSVPFNLKGKKVTNLIDGTEFASEAEHHYISLKAYEHAIFKF</sequence>
<dbReference type="Pfam" id="PF02903">
    <property type="entry name" value="Alpha-amylase_N"/>
    <property type="match status" value="1"/>
</dbReference>
<dbReference type="InterPro" id="IPR017853">
    <property type="entry name" value="GH"/>
</dbReference>
<keyword evidence="2 5" id="KW-0378">Hydrolase</keyword>
<dbReference type="SMART" id="SM00642">
    <property type="entry name" value="Aamy"/>
    <property type="match status" value="1"/>
</dbReference>
<evidence type="ECO:0000256" key="3">
    <source>
        <dbReference type="ARBA" id="ARBA00023295"/>
    </source>
</evidence>
<dbReference type="GO" id="GO:0005975">
    <property type="term" value="P:carbohydrate metabolic process"/>
    <property type="evidence" value="ECO:0007669"/>
    <property type="project" value="InterPro"/>
</dbReference>
<dbReference type="InterPro" id="IPR013780">
    <property type="entry name" value="Glyco_hydro_b"/>
</dbReference>
<proteinExistence type="inferred from homology"/>
<dbReference type="EC" id="3.2.1.133" evidence="5"/>
<evidence type="ECO:0000313" key="5">
    <source>
        <dbReference type="EMBL" id="AIE59308.1"/>
    </source>
</evidence>
<dbReference type="EMBL" id="CP007739">
    <property type="protein sequence ID" value="AIE59308.1"/>
    <property type="molecule type" value="Genomic_DNA"/>
</dbReference>
<dbReference type="InterPro" id="IPR032091">
    <property type="entry name" value="Malt_amylase-like_C"/>
</dbReference>
<dbReference type="STRING" id="796606.BMMGA3_04340"/>
<keyword evidence="6" id="KW-1185">Reference proteome</keyword>
<dbReference type="Gene3D" id="3.20.20.80">
    <property type="entry name" value="Glycosidases"/>
    <property type="match status" value="1"/>
</dbReference>
<gene>
    <name evidence="5" type="ORF">BMMGA3_04340</name>
</gene>
<evidence type="ECO:0000313" key="6">
    <source>
        <dbReference type="Proteomes" id="UP000027602"/>
    </source>
</evidence>
<dbReference type="SUPFAM" id="SSF51011">
    <property type="entry name" value="Glycosyl hydrolase domain"/>
    <property type="match status" value="1"/>
</dbReference>
<dbReference type="HOGENOM" id="CLU_006462_6_2_9"/>
<comment type="similarity">
    <text evidence="1">Belongs to the glycosyl hydrolase 13 family.</text>
</comment>
<dbReference type="Pfam" id="PF00128">
    <property type="entry name" value="Alpha-amylase"/>
    <property type="match status" value="1"/>
</dbReference>
<dbReference type="Gene3D" id="2.60.40.1180">
    <property type="entry name" value="Golgi alpha-mannosidase II"/>
    <property type="match status" value="1"/>
</dbReference>
<dbReference type="KEGG" id="bmet:BMMGA3_04340"/>
<dbReference type="eggNOG" id="COG0366">
    <property type="taxonomic scope" value="Bacteria"/>
</dbReference>
<organism evidence="5 6">
    <name type="scientific">Bacillus methanolicus (strain MGA3 / ATCC 53907)</name>
    <dbReference type="NCBI Taxonomy" id="796606"/>
    <lineage>
        <taxon>Bacteria</taxon>
        <taxon>Bacillati</taxon>
        <taxon>Bacillota</taxon>
        <taxon>Bacilli</taxon>
        <taxon>Bacillales</taxon>
        <taxon>Bacillaceae</taxon>
        <taxon>Bacillus</taxon>
    </lineage>
</organism>
<dbReference type="InterPro" id="IPR006047">
    <property type="entry name" value="GH13_cat_dom"/>
</dbReference>
<dbReference type="PANTHER" id="PTHR10357:SF210">
    <property type="entry name" value="MALTODEXTRIN GLUCOSIDASE"/>
    <property type="match status" value="1"/>
</dbReference>
<evidence type="ECO:0000256" key="1">
    <source>
        <dbReference type="ARBA" id="ARBA00008061"/>
    </source>
</evidence>
<dbReference type="InterPro" id="IPR013783">
    <property type="entry name" value="Ig-like_fold"/>
</dbReference>
<evidence type="ECO:0000256" key="2">
    <source>
        <dbReference type="ARBA" id="ARBA00022801"/>
    </source>
</evidence>
<feature type="domain" description="Glycosyl hydrolase family 13 catalytic" evidence="4">
    <location>
        <begin position="139"/>
        <end position="497"/>
    </location>
</feature>
<protein>
    <submittedName>
        <fullName evidence="5">Maltogenic alpha-amylase</fullName>
        <ecNumber evidence="5">3.2.1.133</ecNumber>
    </submittedName>
</protein>
<dbReference type="Gene3D" id="2.60.40.10">
    <property type="entry name" value="Immunoglobulins"/>
    <property type="match status" value="1"/>
</dbReference>
<accession>A0A068LQV2</accession>
<dbReference type="PANTHER" id="PTHR10357">
    <property type="entry name" value="ALPHA-AMYLASE FAMILY MEMBER"/>
    <property type="match status" value="1"/>
</dbReference>
<evidence type="ECO:0000259" key="4">
    <source>
        <dbReference type="SMART" id="SM00642"/>
    </source>
</evidence>
<keyword evidence="3 5" id="KW-0326">Glycosidase</keyword>
<dbReference type="CDD" id="cd02857">
    <property type="entry name" value="E_set_CDase_PDE_N"/>
    <property type="match status" value="1"/>
</dbReference>